<dbReference type="InterPro" id="IPR015797">
    <property type="entry name" value="NUDIX_hydrolase-like_dom_sf"/>
</dbReference>
<comment type="caution">
    <text evidence="4">The sequence shown here is derived from an EMBL/GenBank/DDBJ whole genome shotgun (WGS) entry which is preliminary data.</text>
</comment>
<dbReference type="InterPro" id="IPR000086">
    <property type="entry name" value="NUDIX_hydrolase_dom"/>
</dbReference>
<dbReference type="RefSeq" id="WP_126823704.1">
    <property type="nucleotide sequence ID" value="NZ_JBHLWU010000001.1"/>
</dbReference>
<dbReference type="CDD" id="cd04684">
    <property type="entry name" value="NUDIX_Hydrolase"/>
    <property type="match status" value="1"/>
</dbReference>
<name>A0A430AI80_9ENTE</name>
<reference evidence="4 5" key="1">
    <citation type="submission" date="2017-05" db="EMBL/GenBank/DDBJ databases">
        <title>Vagococcus spp. assemblies.</title>
        <authorList>
            <person name="Gulvik C.A."/>
        </authorList>
    </citation>
    <scope>NUCLEOTIDE SEQUENCE [LARGE SCALE GENOMIC DNA]</scope>
    <source>
        <strain evidence="4 5">DSM 24756</strain>
    </source>
</reference>
<evidence type="ECO:0000256" key="1">
    <source>
        <dbReference type="ARBA" id="ARBA00022801"/>
    </source>
</evidence>
<dbReference type="EMBL" id="NGJZ01000001">
    <property type="protein sequence ID" value="RSU07790.1"/>
    <property type="molecule type" value="Genomic_DNA"/>
</dbReference>
<dbReference type="PROSITE" id="PS51462">
    <property type="entry name" value="NUDIX"/>
    <property type="match status" value="1"/>
</dbReference>
<organism evidence="4 5">
    <name type="scientific">Vagococcus entomophilus</name>
    <dbReference type="NCBI Taxonomy" id="1160095"/>
    <lineage>
        <taxon>Bacteria</taxon>
        <taxon>Bacillati</taxon>
        <taxon>Bacillota</taxon>
        <taxon>Bacilli</taxon>
        <taxon>Lactobacillales</taxon>
        <taxon>Enterococcaceae</taxon>
        <taxon>Vagococcus</taxon>
    </lineage>
</organism>
<dbReference type="GO" id="GO:0006167">
    <property type="term" value="P:AMP biosynthetic process"/>
    <property type="evidence" value="ECO:0007669"/>
    <property type="project" value="TreeGrafter"/>
</dbReference>
<evidence type="ECO:0000256" key="2">
    <source>
        <dbReference type="RuleBase" id="RU003476"/>
    </source>
</evidence>
<dbReference type="SUPFAM" id="SSF55811">
    <property type="entry name" value="Nudix"/>
    <property type="match status" value="1"/>
</dbReference>
<protein>
    <submittedName>
        <fullName evidence="4">NUDIX hydrolase</fullName>
    </submittedName>
</protein>
<keyword evidence="5" id="KW-1185">Reference proteome</keyword>
<dbReference type="GO" id="GO:0004081">
    <property type="term" value="F:bis(5'-nucleosyl)-tetraphosphatase (asymmetrical) activity"/>
    <property type="evidence" value="ECO:0007669"/>
    <property type="project" value="TreeGrafter"/>
</dbReference>
<dbReference type="GO" id="GO:0006754">
    <property type="term" value="P:ATP biosynthetic process"/>
    <property type="evidence" value="ECO:0007669"/>
    <property type="project" value="TreeGrafter"/>
</dbReference>
<feature type="domain" description="Nudix hydrolase" evidence="3">
    <location>
        <begin position="16"/>
        <end position="146"/>
    </location>
</feature>
<dbReference type="OrthoDB" id="9816040at2"/>
<dbReference type="PANTHER" id="PTHR21340:SF0">
    <property type="entry name" value="BIS(5'-NUCLEOSYL)-TETRAPHOSPHATASE [ASYMMETRICAL]"/>
    <property type="match status" value="1"/>
</dbReference>
<evidence type="ECO:0000259" key="3">
    <source>
        <dbReference type="PROSITE" id="PS51462"/>
    </source>
</evidence>
<proteinExistence type="inferred from homology"/>
<dbReference type="Gene3D" id="3.90.79.10">
    <property type="entry name" value="Nucleoside Triphosphate Pyrophosphohydrolase"/>
    <property type="match status" value="1"/>
</dbReference>
<comment type="similarity">
    <text evidence="2">Belongs to the Nudix hydrolase family.</text>
</comment>
<dbReference type="InterPro" id="IPR020084">
    <property type="entry name" value="NUDIX_hydrolase_CS"/>
</dbReference>
<dbReference type="PANTHER" id="PTHR21340">
    <property type="entry name" value="DIADENOSINE 5,5-P1,P4-TETRAPHOSPHATE PYROPHOSPHOHYDROLASE MUTT"/>
    <property type="match status" value="1"/>
</dbReference>
<dbReference type="Pfam" id="PF00293">
    <property type="entry name" value="NUDIX"/>
    <property type="match status" value="1"/>
</dbReference>
<dbReference type="PROSITE" id="PS00893">
    <property type="entry name" value="NUDIX_BOX"/>
    <property type="match status" value="1"/>
</dbReference>
<accession>A0A430AI80</accession>
<dbReference type="InterPro" id="IPR020476">
    <property type="entry name" value="Nudix_hydrolase"/>
</dbReference>
<gene>
    <name evidence="4" type="ORF">CBF30_00695</name>
</gene>
<dbReference type="PRINTS" id="PR00502">
    <property type="entry name" value="NUDIXFAMILY"/>
</dbReference>
<dbReference type="Proteomes" id="UP000288669">
    <property type="component" value="Unassembled WGS sequence"/>
</dbReference>
<evidence type="ECO:0000313" key="5">
    <source>
        <dbReference type="Proteomes" id="UP000288669"/>
    </source>
</evidence>
<keyword evidence="1 2" id="KW-0378">Hydrolase</keyword>
<evidence type="ECO:0000313" key="4">
    <source>
        <dbReference type="EMBL" id="RSU07790.1"/>
    </source>
</evidence>
<dbReference type="InterPro" id="IPR051325">
    <property type="entry name" value="Nudix_hydrolase_domain"/>
</dbReference>
<sequence length="147" mass="17019">MEIPTFGTKDPTKEYHLRLAAYIIIANQDQSKLLLVQAPNGAYFLPGGEIEANESKEEAIHREVMEELGATVEIGGFLGRADEYFYSNHRQKAFHNPGFFYQAHTWEKKCAPLETVNRLEWFPLEIGKNKLKRGSHRWAVEKWEKIL</sequence>
<dbReference type="AlphaFoldDB" id="A0A430AI80"/>